<dbReference type="PROSITE" id="PS50818">
    <property type="entry name" value="INTEIN_C_TER"/>
    <property type="match status" value="1"/>
</dbReference>
<dbReference type="Pfam" id="PF01079">
    <property type="entry name" value="Hint"/>
    <property type="match status" value="1"/>
</dbReference>
<dbReference type="Pfam" id="PF04280">
    <property type="entry name" value="Tim44"/>
    <property type="match status" value="2"/>
</dbReference>
<dbReference type="SMART" id="SM00306">
    <property type="entry name" value="HintN"/>
    <property type="match status" value="2"/>
</dbReference>
<dbReference type="Gene3D" id="3.10.450.240">
    <property type="match status" value="2"/>
</dbReference>
<keyword evidence="5" id="KW-1185">Reference proteome</keyword>
<sequence length="733" mass="83521">MRRFLLVLTILCTFSLNGWTRGGGGCFEQGTLIATPHGERPIESLRPGDWVWSNISGKHEKAKVVATSQVTPQNYLELTLSNGVIHVTEEHLFAIKPGEFRRAGNLKAGDKMIIWRNNQWQHLAIDRIGQINAKKPAFNLLVDSGATYFANGVLVHNKGCFLPNTPILLYNGQSKAINLIEPGDIVQAYEVNGSLVPTKVKRVLKHQVNAYYVIGTPSSTIKVTGEHPFYVGNGRFKTVETLHPGNLIYAFASNQLRFERITSMKKVSAKTTVYNLQTEEPHTYFAAGIAVHNKGGGGGHGGGFSHGGGFRVGSSGSNDDDGAFFFFILAGVIIWCIIKSAREQRTNLDYNYSRNTIERKSEKTLKLLTFLSKQDKTVDPGALKSMVHLTFLSLQDCWMKRNYGPMKKLLMPDLFQQHTAQIEGLIRNHEINRLDRLQILNIDLVNVRYTEKPNQREFTALITASARDFYVDDRTRQYLRGDDEPQSFQEFWTFQLQDGDWLLREIEQSRESDYLEEENFCEFFTDTQIAKIYQDKVDNLGTAGPWLARDVQEKSNKVDRMLNFLVQSNKIWNKQAMLNRVRLVFTNVHLAFEAGELSAETQTQLYPDLVEQFNESISSWKASGKTIEYRNFCVRKVEILLVKSFDDQSNNEFTARVSAHAQRIQQQDGKIISKDVDVTPFEEYWTFGLLSEEWKLKEVMPKTSKNQILSAENLEEGSSPDLVKWYYTKKRAI</sequence>
<protein>
    <submittedName>
        <fullName evidence="4">TIM44-like domain-containing protein</fullName>
    </submittedName>
</protein>
<proteinExistence type="predicted"/>
<evidence type="ECO:0000259" key="3">
    <source>
        <dbReference type="SMART" id="SM00978"/>
    </source>
</evidence>
<evidence type="ECO:0000313" key="4">
    <source>
        <dbReference type="EMBL" id="USQ12777.1"/>
    </source>
</evidence>
<dbReference type="InterPro" id="IPR030934">
    <property type="entry name" value="Intein_C"/>
</dbReference>
<evidence type="ECO:0000313" key="5">
    <source>
        <dbReference type="Proteomes" id="UP001057474"/>
    </source>
</evidence>
<accession>A0ABY4Y584</accession>
<reference evidence="4" key="1">
    <citation type="submission" date="2021-03" db="EMBL/GenBank/DDBJ databases">
        <title>Legionella lytica PCM 2298.</title>
        <authorList>
            <person name="Koper P."/>
        </authorList>
    </citation>
    <scope>NUCLEOTIDE SEQUENCE</scope>
    <source>
        <strain evidence="4">PCM 2298</strain>
    </source>
</reference>
<dbReference type="SMART" id="SM00305">
    <property type="entry name" value="HintC"/>
    <property type="match status" value="2"/>
</dbReference>
<feature type="domain" description="Tim44-like" evidence="3">
    <location>
        <begin position="558"/>
        <end position="701"/>
    </location>
</feature>
<dbReference type="Proteomes" id="UP001057474">
    <property type="component" value="Chromosome"/>
</dbReference>
<feature type="domain" description="Hint" evidence="2">
    <location>
        <begin position="24"/>
        <end position="116"/>
    </location>
</feature>
<feature type="domain" description="Hint" evidence="1">
    <location>
        <begin position="253"/>
        <end position="299"/>
    </location>
</feature>
<feature type="domain" description="Tim44-like" evidence="3">
    <location>
        <begin position="364"/>
        <end position="508"/>
    </location>
</feature>
<dbReference type="SMART" id="SM00978">
    <property type="entry name" value="Tim44"/>
    <property type="match status" value="2"/>
</dbReference>
<dbReference type="Gene3D" id="2.170.16.10">
    <property type="entry name" value="Hedgehog/Intein (Hint) domain"/>
    <property type="match status" value="2"/>
</dbReference>
<dbReference type="InterPro" id="IPR003587">
    <property type="entry name" value="Hint_dom_N"/>
</dbReference>
<evidence type="ECO:0000259" key="1">
    <source>
        <dbReference type="SMART" id="SM00305"/>
    </source>
</evidence>
<feature type="domain" description="Hint" evidence="1">
    <location>
        <begin position="117"/>
        <end position="165"/>
    </location>
</feature>
<dbReference type="InterPro" id="IPR001767">
    <property type="entry name" value="Hedgehog_Hint"/>
</dbReference>
<evidence type="ECO:0000259" key="2">
    <source>
        <dbReference type="SMART" id="SM00306"/>
    </source>
</evidence>
<dbReference type="SUPFAM" id="SSF51294">
    <property type="entry name" value="Hedgehog/intein (Hint) domain"/>
    <property type="match status" value="2"/>
</dbReference>
<dbReference type="InterPro" id="IPR007379">
    <property type="entry name" value="Tim44-like_dom"/>
</dbReference>
<dbReference type="EMBL" id="CP071527">
    <property type="protein sequence ID" value="USQ12777.1"/>
    <property type="molecule type" value="Genomic_DNA"/>
</dbReference>
<dbReference type="CDD" id="cd00081">
    <property type="entry name" value="Hint"/>
    <property type="match status" value="2"/>
</dbReference>
<feature type="domain" description="Hint" evidence="2">
    <location>
        <begin position="158"/>
        <end position="252"/>
    </location>
</feature>
<gene>
    <name evidence="4" type="ORF">J2N86_08655</name>
</gene>
<dbReference type="SUPFAM" id="SSF54427">
    <property type="entry name" value="NTF2-like"/>
    <property type="match status" value="2"/>
</dbReference>
<dbReference type="InterPro" id="IPR006141">
    <property type="entry name" value="Intein_N"/>
</dbReference>
<dbReference type="PROSITE" id="PS50817">
    <property type="entry name" value="INTEIN_N_TER"/>
    <property type="match status" value="1"/>
</dbReference>
<dbReference type="NCBIfam" id="TIGR01443">
    <property type="entry name" value="intein_Cterm"/>
    <property type="match status" value="1"/>
</dbReference>
<name>A0ABY4Y584_9GAMM</name>
<organism evidence="4 5">
    <name type="scientific">Legionella lytica</name>
    <dbReference type="NCBI Taxonomy" id="96232"/>
    <lineage>
        <taxon>Bacteria</taxon>
        <taxon>Pseudomonadati</taxon>
        <taxon>Pseudomonadota</taxon>
        <taxon>Gammaproteobacteria</taxon>
        <taxon>Legionellales</taxon>
        <taxon>Legionellaceae</taxon>
        <taxon>Legionella</taxon>
    </lineage>
</organism>
<dbReference type="InterPro" id="IPR036844">
    <property type="entry name" value="Hint_dom_sf"/>
</dbReference>
<dbReference type="InterPro" id="IPR003586">
    <property type="entry name" value="Hint_dom_C"/>
</dbReference>
<dbReference type="RefSeq" id="WP_252578991.1">
    <property type="nucleotide sequence ID" value="NZ_CP071527.1"/>
</dbReference>
<dbReference type="Pfam" id="PF13403">
    <property type="entry name" value="Hint_2"/>
    <property type="match status" value="1"/>
</dbReference>
<dbReference type="InterPro" id="IPR032710">
    <property type="entry name" value="NTF2-like_dom_sf"/>
</dbReference>
<dbReference type="InterPro" id="IPR028992">
    <property type="entry name" value="Hedgehog/Intein_dom"/>
</dbReference>